<dbReference type="CDD" id="cd05379">
    <property type="entry name" value="CAP_bacterial"/>
    <property type="match status" value="1"/>
</dbReference>
<dbReference type="Pfam" id="PF00188">
    <property type="entry name" value="CAP"/>
    <property type="match status" value="1"/>
</dbReference>
<dbReference type="PATRIC" id="fig|1618566.3.peg.403"/>
<feature type="transmembrane region" description="Helical" evidence="5">
    <location>
        <begin position="12"/>
        <end position="28"/>
    </location>
</feature>
<dbReference type="InterPro" id="IPR003825">
    <property type="entry name" value="Colicin-V_CvpA"/>
</dbReference>
<evidence type="ECO:0000256" key="4">
    <source>
        <dbReference type="ARBA" id="ARBA00023136"/>
    </source>
</evidence>
<feature type="transmembrane region" description="Helical" evidence="5">
    <location>
        <begin position="35"/>
        <end position="56"/>
    </location>
</feature>
<evidence type="ECO:0000256" key="1">
    <source>
        <dbReference type="ARBA" id="ARBA00004141"/>
    </source>
</evidence>
<evidence type="ECO:0000256" key="3">
    <source>
        <dbReference type="ARBA" id="ARBA00022989"/>
    </source>
</evidence>
<dbReference type="EMBL" id="LBOW01000003">
    <property type="protein sequence ID" value="KKP45086.1"/>
    <property type="molecule type" value="Genomic_DNA"/>
</dbReference>
<organism evidence="7 8">
    <name type="scientific">Candidatus Woesebacteria bacterium GW2011_GWB1_33_22</name>
    <dbReference type="NCBI Taxonomy" id="1618566"/>
    <lineage>
        <taxon>Bacteria</taxon>
        <taxon>Candidatus Woeseibacteriota</taxon>
    </lineage>
</organism>
<feature type="transmembrane region" description="Helical" evidence="5">
    <location>
        <begin position="110"/>
        <end position="135"/>
    </location>
</feature>
<feature type="transmembrane region" description="Helical" evidence="5">
    <location>
        <begin position="76"/>
        <end position="98"/>
    </location>
</feature>
<evidence type="ECO:0000256" key="5">
    <source>
        <dbReference type="SAM" id="Phobius"/>
    </source>
</evidence>
<name>A0A0G0A1S9_9BACT</name>
<feature type="domain" description="SCP" evidence="6">
    <location>
        <begin position="214"/>
        <end position="327"/>
    </location>
</feature>
<dbReference type="InterPro" id="IPR014044">
    <property type="entry name" value="CAP_dom"/>
</dbReference>
<dbReference type="Gene3D" id="3.40.33.10">
    <property type="entry name" value="CAP"/>
    <property type="match status" value="1"/>
</dbReference>
<comment type="caution">
    <text evidence="7">The sequence shown here is derived from an EMBL/GenBank/DDBJ whole genome shotgun (WGS) entry which is preliminary data.</text>
</comment>
<keyword evidence="2 5" id="KW-0812">Transmembrane</keyword>
<comment type="subcellular location">
    <subcellularLocation>
        <location evidence="1">Membrane</location>
        <topology evidence="1">Multi-pass membrane protein</topology>
    </subcellularLocation>
</comment>
<dbReference type="InterPro" id="IPR035940">
    <property type="entry name" value="CAP_sf"/>
</dbReference>
<protein>
    <recommendedName>
        <fullName evidence="6">SCP domain-containing protein</fullName>
    </recommendedName>
</protein>
<keyword evidence="3 5" id="KW-1133">Transmembrane helix</keyword>
<evidence type="ECO:0000259" key="6">
    <source>
        <dbReference type="Pfam" id="PF00188"/>
    </source>
</evidence>
<dbReference type="STRING" id="1618566.UR35_C0003G0028"/>
<gene>
    <name evidence="7" type="ORF">UR35_C0003G0028</name>
</gene>
<evidence type="ECO:0000313" key="7">
    <source>
        <dbReference type="EMBL" id="KKP45086.1"/>
    </source>
</evidence>
<dbReference type="GO" id="GO:0016020">
    <property type="term" value="C:membrane"/>
    <property type="evidence" value="ECO:0007669"/>
    <property type="project" value="UniProtKB-SubCell"/>
</dbReference>
<dbReference type="PANTHER" id="PTHR31157">
    <property type="entry name" value="SCP DOMAIN-CONTAINING PROTEIN"/>
    <property type="match status" value="1"/>
</dbReference>
<dbReference type="PANTHER" id="PTHR31157:SF1">
    <property type="entry name" value="SCP DOMAIN-CONTAINING PROTEIN"/>
    <property type="match status" value="1"/>
</dbReference>
<proteinExistence type="predicted"/>
<evidence type="ECO:0000256" key="2">
    <source>
        <dbReference type="ARBA" id="ARBA00022692"/>
    </source>
</evidence>
<evidence type="ECO:0000313" key="8">
    <source>
        <dbReference type="Proteomes" id="UP000034778"/>
    </source>
</evidence>
<dbReference type="Pfam" id="PF02674">
    <property type="entry name" value="Colicin_V"/>
    <property type="match status" value="1"/>
</dbReference>
<dbReference type="GO" id="GO:0009403">
    <property type="term" value="P:toxin biosynthetic process"/>
    <property type="evidence" value="ECO:0007669"/>
    <property type="project" value="InterPro"/>
</dbReference>
<dbReference type="SUPFAM" id="SSF55797">
    <property type="entry name" value="PR-1-like"/>
    <property type="match status" value="1"/>
</dbReference>
<accession>A0A0G0A1S9</accession>
<keyword evidence="4 5" id="KW-0472">Membrane</keyword>
<dbReference type="Proteomes" id="UP000034778">
    <property type="component" value="Unassembled WGS sequence"/>
</dbReference>
<dbReference type="AlphaFoldDB" id="A0A0G0A1S9"/>
<sequence>MLQLKMPQFLNGNYIDLIIILILVYFASEAWRHGFWILLADFISFLGSLLLSLRLYKYVSEFFKLNFSLTLSISNALGFLFTALLVESILGIVLGFLIHKLPQSFKKHKLNKLLGIIPGVGEGLILISFLLTLIISLPVRPQIKVDIENSRVGSIILQQTAQAEKYINEIFGGVINDSLTYFTIKPNTDETVKLNITKFQITIDEKSETEMFKKVNEERRKLAIQELTWNPDLVPVARSHAKDMWERSYFSHYSPEGKDVGDRLQAASIKYGFAGENLALAPTLGTAHTGLMNSKGHRENILEPRFKRIGIGVIDNGVYGKMFVQVFTD</sequence>
<reference evidence="7 8" key="1">
    <citation type="journal article" date="2015" name="Nature">
        <title>rRNA introns, odd ribosomes, and small enigmatic genomes across a large radiation of phyla.</title>
        <authorList>
            <person name="Brown C.T."/>
            <person name="Hug L.A."/>
            <person name="Thomas B.C."/>
            <person name="Sharon I."/>
            <person name="Castelle C.J."/>
            <person name="Singh A."/>
            <person name="Wilkins M.J."/>
            <person name="Williams K.H."/>
            <person name="Banfield J.F."/>
        </authorList>
    </citation>
    <scope>NUCLEOTIDE SEQUENCE [LARGE SCALE GENOMIC DNA]</scope>
</reference>